<dbReference type="EMBL" id="JABAHT010000071">
    <property type="protein sequence ID" value="KAF4666561.1"/>
    <property type="molecule type" value="Genomic_DNA"/>
</dbReference>
<feature type="transmembrane region" description="Helical" evidence="8">
    <location>
        <begin position="100"/>
        <end position="128"/>
    </location>
</feature>
<dbReference type="OrthoDB" id="436087at2759"/>
<comment type="similarity">
    <text evidence="2 8">Belongs to the cation transport ATPase (P-type) (TC 3.A.3) family. Type IB subfamily.</text>
</comment>
<keyword evidence="7 8" id="KW-0472">Membrane</keyword>
<dbReference type="PROSITE" id="PS00154">
    <property type="entry name" value="ATPASE_E1_E2"/>
    <property type="match status" value="1"/>
</dbReference>
<dbReference type="PANTHER" id="PTHR48085:SF5">
    <property type="entry name" value="CADMIUM_ZINC-TRANSPORTING ATPASE HMA4-RELATED"/>
    <property type="match status" value="1"/>
</dbReference>
<dbReference type="InterPro" id="IPR059000">
    <property type="entry name" value="ATPase_P-type_domA"/>
</dbReference>
<feature type="transmembrane region" description="Helical" evidence="8">
    <location>
        <begin position="311"/>
        <end position="328"/>
    </location>
</feature>
<comment type="caution">
    <text evidence="10">The sequence shown here is derived from an EMBL/GenBank/DDBJ whole genome shotgun (WGS) entry which is preliminary data.</text>
</comment>
<dbReference type="InterPro" id="IPR036412">
    <property type="entry name" value="HAD-like_sf"/>
</dbReference>
<dbReference type="InterPro" id="IPR051014">
    <property type="entry name" value="Cation_Transport_ATPase_IB"/>
</dbReference>
<feature type="transmembrane region" description="Helical" evidence="8">
    <location>
        <begin position="335"/>
        <end position="356"/>
    </location>
</feature>
<sequence>MASTEAVTQVRVANLCCVLEADLVNDVLKAQPGVRRIVVNTVTKIATVEHDSEQISAADICNLLNGKLLGASLVHTGIEGEASEGTVIRRMRCQALLECLVIALQIGSICWGSLIPLIIGFCLSYSLFMSAGRALAMKKFTNVSVLMLLAAVGAVINMQWTEAVLVGTIVNASDLIQTYMGLRVTASLAEASVSTESPVAILADSRKMVEVNDLQVGDRILIRTGDSIPADGVVIDGNASVDESRLTGESIPVYKTKGSKVFSGTLIVKGALPIVEVTARVGRTQKVTDLIQEAAGQHTPLQDTVETFAKYYTPLVVILSLVTGLYCWSLERGVIVLVAACPCSIVMAALVAYMTAIVTCLRRFCGTVIKSPSVIESLAKLELVAFDKTGTLTQGEHHVTSTELFPAARALGEKGVLRLAAAVESLSPHPLASAVVNYYTGCAASYVGGSSSLPSVENYKTLDGNVGVGGSVEGREILIGGPAMLESLRIEAEGVTEGSAATIFVVIDGQVALSLQLQDCIRPGAVEALRGLGKPTFMLTGDRASVARDVAAELGVDDYKADLRPGDKLEFIRDYQSSDPKTLPLAHPKMGARISHPVMMVGDGLNDGPALALAAVGVSFASPCKAVSEKAADIIITDPNRGLFLLGQIMQLGARVRNVVRENLGIAMFTKIVVVAVGAAGYIPLWASVLSDGLCLLLVMANGARPLDWKPSNKAIMDTFAEEATAVRSAVATAPPKKQTVCSPGCKKPCCSKVEVCKKQCCSVPKTVPSQEPCKKQCCSGPKNALTSRTCGGTAADVGHDSFEVNQKKCCCTDQCTVATADSACGSAAGQGCCADAKRGQTGQRVEAS</sequence>
<dbReference type="InterPro" id="IPR023298">
    <property type="entry name" value="ATPase_P-typ_TM_dom_sf"/>
</dbReference>
<keyword evidence="6 8" id="KW-1133">Transmembrane helix</keyword>
<organism evidence="10 11">
    <name type="scientific">Perkinsus olseni</name>
    <name type="common">Perkinsus atlanticus</name>
    <dbReference type="NCBI Taxonomy" id="32597"/>
    <lineage>
        <taxon>Eukaryota</taxon>
        <taxon>Sar</taxon>
        <taxon>Alveolata</taxon>
        <taxon>Perkinsozoa</taxon>
        <taxon>Perkinsea</taxon>
        <taxon>Perkinsida</taxon>
        <taxon>Perkinsidae</taxon>
        <taxon>Perkinsus</taxon>
    </lineage>
</organism>
<dbReference type="Pfam" id="PF00702">
    <property type="entry name" value="Hydrolase"/>
    <property type="match status" value="1"/>
</dbReference>
<dbReference type="Gene3D" id="3.40.1110.10">
    <property type="entry name" value="Calcium-transporting ATPase, cytoplasmic domain N"/>
    <property type="match status" value="1"/>
</dbReference>
<dbReference type="SUPFAM" id="SSF81665">
    <property type="entry name" value="Calcium ATPase, transmembrane domain M"/>
    <property type="match status" value="1"/>
</dbReference>
<dbReference type="SUPFAM" id="SSF81653">
    <property type="entry name" value="Calcium ATPase, transduction domain A"/>
    <property type="match status" value="1"/>
</dbReference>
<evidence type="ECO:0000256" key="6">
    <source>
        <dbReference type="ARBA" id="ARBA00022989"/>
    </source>
</evidence>
<evidence type="ECO:0000313" key="11">
    <source>
        <dbReference type="Proteomes" id="UP000570595"/>
    </source>
</evidence>
<protein>
    <submittedName>
        <fullName evidence="10">Copper-transporting ATPase</fullName>
    </submittedName>
</protein>
<dbReference type="InterPro" id="IPR023214">
    <property type="entry name" value="HAD_sf"/>
</dbReference>
<name>A0A7J6M658_PEROL</name>
<dbReference type="AlphaFoldDB" id="A0A7J6M658"/>
<evidence type="ECO:0000313" key="10">
    <source>
        <dbReference type="EMBL" id="KAF4666561.1"/>
    </source>
</evidence>
<dbReference type="InterPro" id="IPR036163">
    <property type="entry name" value="HMA_dom_sf"/>
</dbReference>
<dbReference type="PRINTS" id="PR00119">
    <property type="entry name" value="CATATPASE"/>
</dbReference>
<evidence type="ECO:0000256" key="7">
    <source>
        <dbReference type="ARBA" id="ARBA00023136"/>
    </source>
</evidence>
<dbReference type="Gene3D" id="2.70.150.10">
    <property type="entry name" value="Calcium-transporting ATPase, cytoplasmic transduction domain A"/>
    <property type="match status" value="1"/>
</dbReference>
<dbReference type="GO" id="GO:0046872">
    <property type="term" value="F:metal ion binding"/>
    <property type="evidence" value="ECO:0007669"/>
    <property type="project" value="UniProtKB-KW"/>
</dbReference>
<dbReference type="InterPro" id="IPR008250">
    <property type="entry name" value="ATPase_P-typ_transduc_dom_A_sf"/>
</dbReference>
<dbReference type="Proteomes" id="UP000570595">
    <property type="component" value="Unassembled WGS sequence"/>
</dbReference>
<dbReference type="InterPro" id="IPR018303">
    <property type="entry name" value="ATPase_P-typ_P_site"/>
</dbReference>
<dbReference type="GO" id="GO:0016020">
    <property type="term" value="C:membrane"/>
    <property type="evidence" value="ECO:0007669"/>
    <property type="project" value="UniProtKB-SubCell"/>
</dbReference>
<dbReference type="PANTHER" id="PTHR48085">
    <property type="entry name" value="CADMIUM/ZINC-TRANSPORTING ATPASE HMA2-RELATED"/>
    <property type="match status" value="1"/>
</dbReference>
<evidence type="ECO:0000256" key="4">
    <source>
        <dbReference type="ARBA" id="ARBA00022741"/>
    </source>
</evidence>
<dbReference type="GO" id="GO:0019829">
    <property type="term" value="F:ATPase-coupled monoatomic cation transmembrane transporter activity"/>
    <property type="evidence" value="ECO:0007669"/>
    <property type="project" value="InterPro"/>
</dbReference>
<dbReference type="Gene3D" id="3.30.70.100">
    <property type="match status" value="1"/>
</dbReference>
<evidence type="ECO:0000256" key="5">
    <source>
        <dbReference type="ARBA" id="ARBA00022840"/>
    </source>
</evidence>
<dbReference type="PROSITE" id="PS50846">
    <property type="entry name" value="HMA_2"/>
    <property type="match status" value="1"/>
</dbReference>
<proteinExistence type="inferred from homology"/>
<evidence type="ECO:0000259" key="9">
    <source>
        <dbReference type="PROSITE" id="PS50846"/>
    </source>
</evidence>
<dbReference type="GO" id="GO:0005524">
    <property type="term" value="F:ATP binding"/>
    <property type="evidence" value="ECO:0007669"/>
    <property type="project" value="UniProtKB-UniRule"/>
</dbReference>
<reference evidence="10 11" key="1">
    <citation type="submission" date="2020-04" db="EMBL/GenBank/DDBJ databases">
        <title>Perkinsus olseni comparative genomics.</title>
        <authorList>
            <person name="Bogema D.R."/>
        </authorList>
    </citation>
    <scope>NUCLEOTIDE SEQUENCE [LARGE SCALE GENOMIC DNA]</scope>
    <source>
        <strain evidence="10">ATCC PRA-179</strain>
    </source>
</reference>
<keyword evidence="5 8" id="KW-0067">ATP-binding</keyword>
<keyword evidence="3 8" id="KW-0812">Transmembrane</keyword>
<dbReference type="InterPro" id="IPR006121">
    <property type="entry name" value="HMA_dom"/>
</dbReference>
<comment type="subcellular location">
    <subcellularLocation>
        <location evidence="1">Membrane</location>
        <topology evidence="1">Multi-pass membrane protein</topology>
    </subcellularLocation>
</comment>
<evidence type="ECO:0000256" key="2">
    <source>
        <dbReference type="ARBA" id="ARBA00006024"/>
    </source>
</evidence>
<dbReference type="NCBIfam" id="TIGR01525">
    <property type="entry name" value="ATPase-IB_hvy"/>
    <property type="match status" value="1"/>
</dbReference>
<dbReference type="InterPro" id="IPR001757">
    <property type="entry name" value="P_typ_ATPase"/>
</dbReference>
<dbReference type="SUPFAM" id="SSF55008">
    <property type="entry name" value="HMA, heavy metal-associated domain"/>
    <property type="match status" value="1"/>
</dbReference>
<dbReference type="NCBIfam" id="TIGR01494">
    <property type="entry name" value="ATPase_P-type"/>
    <property type="match status" value="1"/>
</dbReference>
<evidence type="ECO:0000256" key="1">
    <source>
        <dbReference type="ARBA" id="ARBA00004141"/>
    </source>
</evidence>
<dbReference type="SUPFAM" id="SSF56784">
    <property type="entry name" value="HAD-like"/>
    <property type="match status" value="1"/>
</dbReference>
<keyword evidence="8" id="KW-0479">Metal-binding</keyword>
<feature type="domain" description="HMA" evidence="9">
    <location>
        <begin position="6"/>
        <end position="72"/>
    </location>
</feature>
<dbReference type="InterPro" id="IPR023299">
    <property type="entry name" value="ATPase_P-typ_cyto_dom_N"/>
</dbReference>
<accession>A0A7J6M658</accession>
<feature type="transmembrane region" description="Helical" evidence="8">
    <location>
        <begin position="140"/>
        <end position="160"/>
    </location>
</feature>
<evidence type="ECO:0000256" key="8">
    <source>
        <dbReference type="RuleBase" id="RU362081"/>
    </source>
</evidence>
<dbReference type="GO" id="GO:0016887">
    <property type="term" value="F:ATP hydrolysis activity"/>
    <property type="evidence" value="ECO:0007669"/>
    <property type="project" value="InterPro"/>
</dbReference>
<evidence type="ECO:0000256" key="3">
    <source>
        <dbReference type="ARBA" id="ARBA00022692"/>
    </source>
</evidence>
<dbReference type="InterPro" id="IPR027256">
    <property type="entry name" value="P-typ_ATPase_IB"/>
</dbReference>
<dbReference type="Gene3D" id="3.40.50.1000">
    <property type="entry name" value="HAD superfamily/HAD-like"/>
    <property type="match status" value="1"/>
</dbReference>
<dbReference type="Pfam" id="PF00122">
    <property type="entry name" value="E1-E2_ATPase"/>
    <property type="match status" value="1"/>
</dbReference>
<gene>
    <name evidence="10" type="primary">HMA2</name>
    <name evidence="10" type="ORF">FOZ61_009601</name>
</gene>
<keyword evidence="4 8" id="KW-0547">Nucleotide-binding</keyword>